<name>A0A0S3RAL2_PHAAN</name>
<proteinExistence type="predicted"/>
<feature type="non-terminal residue" evidence="1">
    <location>
        <position position="1"/>
    </location>
</feature>
<evidence type="ECO:0000313" key="2">
    <source>
        <dbReference type="Proteomes" id="UP000291084"/>
    </source>
</evidence>
<dbReference type="AlphaFoldDB" id="A0A0S3RAL2"/>
<accession>A0A0S3RAL2</accession>
<dbReference type="Proteomes" id="UP000291084">
    <property type="component" value="Chromosome 2"/>
</dbReference>
<protein>
    <submittedName>
        <fullName evidence="1">Uncharacterized protein</fullName>
    </submittedName>
</protein>
<gene>
    <name evidence="1" type="primary">Vigan.02G031300</name>
    <name evidence="1" type="ORF">VIGAN_02031300</name>
</gene>
<keyword evidence="2" id="KW-1185">Reference proteome</keyword>
<sequence length="90" mass="9224">SGDELSVSMISFGNILWAKLLWALQGSELLLSFAAFGCWNPSALNVGLALKPSGLTAGPASEMCTIFLGLVTTVLTVHAAASCTSGPHDS</sequence>
<evidence type="ECO:0000313" key="1">
    <source>
        <dbReference type="EMBL" id="BAT77723.1"/>
    </source>
</evidence>
<dbReference type="EMBL" id="AP015035">
    <property type="protein sequence ID" value="BAT77723.1"/>
    <property type="molecule type" value="Genomic_DNA"/>
</dbReference>
<organism evidence="1 2">
    <name type="scientific">Vigna angularis var. angularis</name>
    <dbReference type="NCBI Taxonomy" id="157739"/>
    <lineage>
        <taxon>Eukaryota</taxon>
        <taxon>Viridiplantae</taxon>
        <taxon>Streptophyta</taxon>
        <taxon>Embryophyta</taxon>
        <taxon>Tracheophyta</taxon>
        <taxon>Spermatophyta</taxon>
        <taxon>Magnoliopsida</taxon>
        <taxon>eudicotyledons</taxon>
        <taxon>Gunneridae</taxon>
        <taxon>Pentapetalae</taxon>
        <taxon>rosids</taxon>
        <taxon>fabids</taxon>
        <taxon>Fabales</taxon>
        <taxon>Fabaceae</taxon>
        <taxon>Papilionoideae</taxon>
        <taxon>50 kb inversion clade</taxon>
        <taxon>NPAAA clade</taxon>
        <taxon>indigoferoid/millettioid clade</taxon>
        <taxon>Phaseoleae</taxon>
        <taxon>Vigna</taxon>
    </lineage>
</organism>
<reference evidence="1 2" key="1">
    <citation type="journal article" date="2015" name="Sci. Rep.">
        <title>The power of single molecule real-time sequencing technology in the de novo assembly of a eukaryotic genome.</title>
        <authorList>
            <person name="Sakai H."/>
            <person name="Naito K."/>
            <person name="Ogiso-Tanaka E."/>
            <person name="Takahashi Y."/>
            <person name="Iseki K."/>
            <person name="Muto C."/>
            <person name="Satou K."/>
            <person name="Teruya K."/>
            <person name="Shiroma A."/>
            <person name="Shimoji M."/>
            <person name="Hirano T."/>
            <person name="Itoh T."/>
            <person name="Kaga A."/>
            <person name="Tomooka N."/>
        </authorList>
    </citation>
    <scope>NUCLEOTIDE SEQUENCE [LARGE SCALE GENOMIC DNA]</scope>
    <source>
        <strain evidence="2">cv. Shumari</strain>
    </source>
</reference>